<dbReference type="Pfam" id="PF13639">
    <property type="entry name" value="zf-RING_2"/>
    <property type="match status" value="1"/>
</dbReference>
<evidence type="ECO:0000256" key="3">
    <source>
        <dbReference type="ARBA" id="ARBA00022833"/>
    </source>
</evidence>
<dbReference type="InterPro" id="IPR013083">
    <property type="entry name" value="Znf_RING/FYVE/PHD"/>
</dbReference>
<dbReference type="GO" id="GO:0008270">
    <property type="term" value="F:zinc ion binding"/>
    <property type="evidence" value="ECO:0007669"/>
    <property type="project" value="UniProtKB-KW"/>
</dbReference>
<dbReference type="GO" id="GO:0016567">
    <property type="term" value="P:protein ubiquitination"/>
    <property type="evidence" value="ECO:0007669"/>
    <property type="project" value="TreeGrafter"/>
</dbReference>
<organism evidence="6">
    <name type="scientific">Marseillevirus LCMAC102</name>
    <dbReference type="NCBI Taxonomy" id="2506603"/>
    <lineage>
        <taxon>Viruses</taxon>
        <taxon>Varidnaviria</taxon>
        <taxon>Bamfordvirae</taxon>
        <taxon>Nucleocytoviricota</taxon>
        <taxon>Megaviricetes</taxon>
        <taxon>Pimascovirales</taxon>
        <taxon>Pimascovirales incertae sedis</taxon>
        <taxon>Marseilleviridae</taxon>
    </lineage>
</organism>
<dbReference type="GO" id="GO:0016874">
    <property type="term" value="F:ligase activity"/>
    <property type="evidence" value="ECO:0007669"/>
    <property type="project" value="UniProtKB-KW"/>
</dbReference>
<accession>A0A481YTF6</accession>
<keyword evidence="3" id="KW-0862">Zinc</keyword>
<keyword evidence="6" id="KW-0436">Ligase</keyword>
<dbReference type="Gene3D" id="3.30.40.10">
    <property type="entry name" value="Zinc/RING finger domain, C3HC4 (zinc finger)"/>
    <property type="match status" value="1"/>
</dbReference>
<feature type="domain" description="RING-type" evidence="5">
    <location>
        <begin position="5"/>
        <end position="65"/>
    </location>
</feature>
<reference evidence="6" key="1">
    <citation type="journal article" date="2019" name="MBio">
        <title>Virus Genomes from Deep Sea Sediments Expand the Ocean Megavirome and Support Independent Origins of Viral Gigantism.</title>
        <authorList>
            <person name="Backstrom D."/>
            <person name="Yutin N."/>
            <person name="Jorgensen S.L."/>
            <person name="Dharamshi J."/>
            <person name="Homa F."/>
            <person name="Zaremba-Niedwiedzka K."/>
            <person name="Spang A."/>
            <person name="Wolf Y.I."/>
            <person name="Koonin E.V."/>
            <person name="Ettema T.J."/>
        </authorList>
    </citation>
    <scope>NUCLEOTIDE SEQUENCE</scope>
</reference>
<protein>
    <submittedName>
        <fullName evidence="6">Putative RING finger E3 ubiquitin ligase</fullName>
    </submittedName>
</protein>
<sequence>MGGECSICLDSFNYPRMILIRIAKDFCPIPILNDESVYQLNCGHTFHKKCIIKWLREHNTCPLCRRTHKDGTIQLIKYILVVVAKSLKFLDRRLEGFDEHFKEELEGDKYGKVLWDLIEKM</sequence>
<dbReference type="PANTHER" id="PTHR45969:SF69">
    <property type="entry name" value="FINGER DOMAIN PROTEIN, PUTATIVE (AFU_ORTHOLOGUE AFUA_3G12190)-RELATED"/>
    <property type="match status" value="1"/>
</dbReference>
<dbReference type="GO" id="GO:0061630">
    <property type="term" value="F:ubiquitin protein ligase activity"/>
    <property type="evidence" value="ECO:0007669"/>
    <property type="project" value="TreeGrafter"/>
</dbReference>
<dbReference type="SUPFAM" id="SSF57850">
    <property type="entry name" value="RING/U-box"/>
    <property type="match status" value="1"/>
</dbReference>
<evidence type="ECO:0000313" key="6">
    <source>
        <dbReference type="EMBL" id="QBK86379.1"/>
    </source>
</evidence>
<evidence type="ECO:0000259" key="5">
    <source>
        <dbReference type="PROSITE" id="PS50089"/>
    </source>
</evidence>
<evidence type="ECO:0000256" key="2">
    <source>
        <dbReference type="ARBA" id="ARBA00022771"/>
    </source>
</evidence>
<keyword evidence="1" id="KW-0479">Metal-binding</keyword>
<keyword evidence="2 4" id="KW-0863">Zinc-finger</keyword>
<dbReference type="PANTHER" id="PTHR45969">
    <property type="entry name" value="RING ZINC FINGER PROTEIN-RELATED"/>
    <property type="match status" value="1"/>
</dbReference>
<proteinExistence type="predicted"/>
<dbReference type="PROSITE" id="PS50089">
    <property type="entry name" value="ZF_RING_2"/>
    <property type="match status" value="1"/>
</dbReference>
<evidence type="ECO:0000256" key="1">
    <source>
        <dbReference type="ARBA" id="ARBA00022723"/>
    </source>
</evidence>
<name>A0A481YTF6_9VIRU</name>
<gene>
    <name evidence="6" type="ORF">LCMAC102_01740</name>
</gene>
<dbReference type="SMART" id="SM00184">
    <property type="entry name" value="RING"/>
    <property type="match status" value="1"/>
</dbReference>
<evidence type="ECO:0000256" key="4">
    <source>
        <dbReference type="PROSITE-ProRule" id="PRU00175"/>
    </source>
</evidence>
<dbReference type="InterPro" id="IPR001841">
    <property type="entry name" value="Znf_RING"/>
</dbReference>
<dbReference type="EMBL" id="MK500334">
    <property type="protein sequence ID" value="QBK86379.1"/>
    <property type="molecule type" value="Genomic_DNA"/>
</dbReference>